<evidence type="ECO:0000313" key="1">
    <source>
        <dbReference type="EMBL" id="CAL1401165.1"/>
    </source>
</evidence>
<reference evidence="1 2" key="1">
    <citation type="submission" date="2024-04" db="EMBL/GenBank/DDBJ databases">
        <authorList>
            <person name="Fracassetti M."/>
        </authorList>
    </citation>
    <scope>NUCLEOTIDE SEQUENCE [LARGE SCALE GENOMIC DNA]</scope>
</reference>
<dbReference type="EMBL" id="OZ034820">
    <property type="protein sequence ID" value="CAL1401165.1"/>
    <property type="molecule type" value="Genomic_DNA"/>
</dbReference>
<gene>
    <name evidence="1" type="ORF">LTRI10_LOCUS41241</name>
</gene>
<organism evidence="1 2">
    <name type="scientific">Linum trigynum</name>
    <dbReference type="NCBI Taxonomy" id="586398"/>
    <lineage>
        <taxon>Eukaryota</taxon>
        <taxon>Viridiplantae</taxon>
        <taxon>Streptophyta</taxon>
        <taxon>Embryophyta</taxon>
        <taxon>Tracheophyta</taxon>
        <taxon>Spermatophyta</taxon>
        <taxon>Magnoliopsida</taxon>
        <taxon>eudicotyledons</taxon>
        <taxon>Gunneridae</taxon>
        <taxon>Pentapetalae</taxon>
        <taxon>rosids</taxon>
        <taxon>fabids</taxon>
        <taxon>Malpighiales</taxon>
        <taxon>Linaceae</taxon>
        <taxon>Linum</taxon>
    </lineage>
</organism>
<protein>
    <submittedName>
        <fullName evidence="1">Uncharacterized protein</fullName>
    </submittedName>
</protein>
<evidence type="ECO:0000313" key="2">
    <source>
        <dbReference type="Proteomes" id="UP001497516"/>
    </source>
</evidence>
<proteinExistence type="predicted"/>
<sequence>MESMLQEIEVTTRELSGRLDKTNTTLLMVLAHTVNLLEEQSNDDMARVEDNENRVTEEMEISVNKIDGKETMRNGDYHLCEAVTQRSASDGKETVRRGGHHLDEAIIYRSANDKEGFEVEAHHKEGVAVTGEGSCAGFLEQPTSTRRLLVRHVRDKSKTQTAIPDEVQPNFGEGGGFWRLPICVLLHMHTFFMGLNYNDDNYTTKLAPWSKSRHEGAILYPAHDPAVKSRVSAKERKKIRGRTGSWKFRRRSKPPRRKSCCCFRRQRPRLGIELNLGDQGSLSGRD</sequence>
<name>A0AAV2FUV7_9ROSI</name>
<accession>A0AAV2FUV7</accession>
<dbReference type="AlphaFoldDB" id="A0AAV2FUV7"/>
<dbReference type="Proteomes" id="UP001497516">
    <property type="component" value="Chromosome 7"/>
</dbReference>
<keyword evidence="2" id="KW-1185">Reference proteome</keyword>